<accession>A0A2W7S358</accession>
<sequence length="303" mass="34727">MEKKFGFQSNFKAFLALMLLFSISCNNNPKTSSNNTTIKGATKTASIGISPTDIIPQKTDSSAYIDLYPAIHSTPITYDSTKKYIYLTFDDGPQNGTTTCLQLVKNEQIKATFFMIGNQVGDEYLKKLVRSVRNDYPEILLANHSNTHANNRYRYFYHHPNMAFEDFMQAQEKLHVPFKIIRLPGNSAWVSATSFRASPLVKPVCMKLDSAGYNVIGWDVEWGFDHKTANPIESPETMFQMVNNAFEKNYTHTKNHLVILTHDRMFRHANFTDSLQKFIGLLKQNPNYIFETVDHYPNLKKPL</sequence>
<dbReference type="SUPFAM" id="SSF88713">
    <property type="entry name" value="Glycoside hydrolase/deacetylase"/>
    <property type="match status" value="1"/>
</dbReference>
<keyword evidence="4" id="KW-1185">Reference proteome</keyword>
<dbReference type="PROSITE" id="PS51677">
    <property type="entry name" value="NODB"/>
    <property type="match status" value="1"/>
</dbReference>
<dbReference type="Proteomes" id="UP000249720">
    <property type="component" value="Unassembled WGS sequence"/>
</dbReference>
<evidence type="ECO:0000259" key="2">
    <source>
        <dbReference type="PROSITE" id="PS51677"/>
    </source>
</evidence>
<dbReference type="InterPro" id="IPR050248">
    <property type="entry name" value="Polysacc_deacetylase_ArnD"/>
</dbReference>
<evidence type="ECO:0000313" key="3">
    <source>
        <dbReference type="EMBL" id="PZX61389.1"/>
    </source>
</evidence>
<protein>
    <submittedName>
        <fullName evidence="3">Peptidoglycan/xylan/chitin deacetylase (PgdA/CDA1 family)</fullName>
    </submittedName>
</protein>
<dbReference type="OrthoDB" id="9812065at2"/>
<dbReference type="EMBL" id="QKZV01000007">
    <property type="protein sequence ID" value="PZX61389.1"/>
    <property type="molecule type" value="Genomic_DNA"/>
</dbReference>
<dbReference type="Gene3D" id="3.20.20.370">
    <property type="entry name" value="Glycoside hydrolase/deacetylase"/>
    <property type="match status" value="1"/>
</dbReference>
<dbReference type="PANTHER" id="PTHR10587">
    <property type="entry name" value="GLYCOSYL TRANSFERASE-RELATED"/>
    <property type="match status" value="1"/>
</dbReference>
<dbReference type="GO" id="GO:0005975">
    <property type="term" value="P:carbohydrate metabolic process"/>
    <property type="evidence" value="ECO:0007669"/>
    <property type="project" value="InterPro"/>
</dbReference>
<keyword evidence="1" id="KW-0732">Signal</keyword>
<dbReference type="InterPro" id="IPR011330">
    <property type="entry name" value="Glyco_hydro/deAcase_b/a-brl"/>
</dbReference>
<comment type="caution">
    <text evidence="3">The sequence shown here is derived from an EMBL/GenBank/DDBJ whole genome shotgun (WGS) entry which is preliminary data.</text>
</comment>
<evidence type="ECO:0000313" key="4">
    <source>
        <dbReference type="Proteomes" id="UP000249720"/>
    </source>
</evidence>
<dbReference type="PANTHER" id="PTHR10587:SF125">
    <property type="entry name" value="POLYSACCHARIDE DEACETYLASE YHEN-RELATED"/>
    <property type="match status" value="1"/>
</dbReference>
<feature type="chain" id="PRO_5015893748" evidence="1">
    <location>
        <begin position="28"/>
        <end position="303"/>
    </location>
</feature>
<reference evidence="3 4" key="1">
    <citation type="submission" date="2018-06" db="EMBL/GenBank/DDBJ databases">
        <title>Genomic Encyclopedia of Archaeal and Bacterial Type Strains, Phase II (KMG-II): from individual species to whole genera.</title>
        <authorList>
            <person name="Goeker M."/>
        </authorList>
    </citation>
    <scope>NUCLEOTIDE SEQUENCE [LARGE SCALE GENOMIC DNA]</scope>
    <source>
        <strain evidence="3 4">DSM 23241</strain>
    </source>
</reference>
<dbReference type="InterPro" id="IPR002509">
    <property type="entry name" value="NODB_dom"/>
</dbReference>
<gene>
    <name evidence="3" type="ORF">LX80_02119</name>
</gene>
<feature type="signal peptide" evidence="1">
    <location>
        <begin position="1"/>
        <end position="27"/>
    </location>
</feature>
<evidence type="ECO:0000256" key="1">
    <source>
        <dbReference type="SAM" id="SignalP"/>
    </source>
</evidence>
<dbReference type="Pfam" id="PF01522">
    <property type="entry name" value="Polysacc_deac_1"/>
    <property type="match status" value="1"/>
</dbReference>
<dbReference type="PROSITE" id="PS51257">
    <property type="entry name" value="PROKAR_LIPOPROTEIN"/>
    <property type="match status" value="1"/>
</dbReference>
<dbReference type="RefSeq" id="WP_111296242.1">
    <property type="nucleotide sequence ID" value="NZ_QKZV01000007.1"/>
</dbReference>
<organism evidence="3 4">
    <name type="scientific">Hydrotalea sandarakina</name>
    <dbReference type="NCBI Taxonomy" id="1004304"/>
    <lineage>
        <taxon>Bacteria</taxon>
        <taxon>Pseudomonadati</taxon>
        <taxon>Bacteroidota</taxon>
        <taxon>Chitinophagia</taxon>
        <taxon>Chitinophagales</taxon>
        <taxon>Chitinophagaceae</taxon>
        <taxon>Hydrotalea</taxon>
    </lineage>
</organism>
<dbReference type="AlphaFoldDB" id="A0A2W7S358"/>
<name>A0A2W7S358_9BACT</name>
<proteinExistence type="predicted"/>
<feature type="domain" description="NodB homology" evidence="2">
    <location>
        <begin position="83"/>
        <end position="291"/>
    </location>
</feature>
<dbReference type="GO" id="GO:0016810">
    <property type="term" value="F:hydrolase activity, acting on carbon-nitrogen (but not peptide) bonds"/>
    <property type="evidence" value="ECO:0007669"/>
    <property type="project" value="InterPro"/>
</dbReference>